<accession>A0A9Q1H590</accession>
<evidence type="ECO:0000313" key="5">
    <source>
        <dbReference type="Proteomes" id="UP001152320"/>
    </source>
</evidence>
<dbReference type="SUPFAM" id="SSF51735">
    <property type="entry name" value="NAD(P)-binding Rossmann-fold domains"/>
    <property type="match status" value="1"/>
</dbReference>
<sequence length="291" mass="32004">MDKKKVIIITGCSSGIGLETAVLLAKDNGVKVIASMRNLEKKGPLETAAGESLNKSLVIKELDISKEDSVVNFVKNTIAEEGKIDVLINNAGMAQFGKFESVSMQQMQALFQTNFFGAARITQEVVTDMKKRKSGHIIFISSILGLRPFPFMDFYVATKFAIEGLISSLAPVLRCFNISVTSVEPGFVKTSLVDNVPINGQGRSAEYHFALSDSEDETNTLLKTFLAKYLPLFMSHEESVLRVAEVIKDCIYQTKPPVRIQPGDAIREMARGILTDHTGNQVTDEFAAFLK</sequence>
<dbReference type="GO" id="GO:0016491">
    <property type="term" value="F:oxidoreductase activity"/>
    <property type="evidence" value="ECO:0007669"/>
    <property type="project" value="UniProtKB-KW"/>
</dbReference>
<reference evidence="4" key="1">
    <citation type="submission" date="2021-10" db="EMBL/GenBank/DDBJ databases">
        <title>Tropical sea cucumber genome reveals ecological adaptation and Cuvierian tubules defense mechanism.</title>
        <authorList>
            <person name="Chen T."/>
        </authorList>
    </citation>
    <scope>NUCLEOTIDE SEQUENCE</scope>
    <source>
        <strain evidence="4">Nanhai2018</strain>
        <tissue evidence="4">Muscle</tissue>
    </source>
</reference>
<dbReference type="EMBL" id="JAIZAY010000011">
    <property type="protein sequence ID" value="KAJ8033779.1"/>
    <property type="molecule type" value="Genomic_DNA"/>
</dbReference>
<evidence type="ECO:0000256" key="3">
    <source>
        <dbReference type="RuleBase" id="RU000363"/>
    </source>
</evidence>
<dbReference type="Gene3D" id="3.40.50.720">
    <property type="entry name" value="NAD(P)-binding Rossmann-like Domain"/>
    <property type="match status" value="1"/>
</dbReference>
<comment type="caution">
    <text evidence="4">The sequence shown here is derived from an EMBL/GenBank/DDBJ whole genome shotgun (WGS) entry which is preliminary data.</text>
</comment>
<dbReference type="GO" id="GO:0005829">
    <property type="term" value="C:cytosol"/>
    <property type="evidence" value="ECO:0007669"/>
    <property type="project" value="TreeGrafter"/>
</dbReference>
<comment type="similarity">
    <text evidence="1 3">Belongs to the short-chain dehydrogenases/reductases (SDR) family.</text>
</comment>
<dbReference type="PANTHER" id="PTHR43391">
    <property type="entry name" value="RETINOL DEHYDROGENASE-RELATED"/>
    <property type="match status" value="1"/>
</dbReference>
<name>A0A9Q1H590_HOLLE</name>
<evidence type="ECO:0000256" key="1">
    <source>
        <dbReference type="ARBA" id="ARBA00006484"/>
    </source>
</evidence>
<dbReference type="Proteomes" id="UP001152320">
    <property type="component" value="Chromosome 11"/>
</dbReference>
<dbReference type="PANTHER" id="PTHR43391:SF86">
    <property type="entry name" value="SHORT-CHAIN DEHYDROGENASE_REDUCTASE FAMILY PROTEIN"/>
    <property type="match status" value="1"/>
</dbReference>
<dbReference type="InterPro" id="IPR020904">
    <property type="entry name" value="Sc_DH/Rdtase_CS"/>
</dbReference>
<dbReference type="OrthoDB" id="1933717at2759"/>
<dbReference type="PRINTS" id="PR00080">
    <property type="entry name" value="SDRFAMILY"/>
</dbReference>
<dbReference type="CDD" id="cd05374">
    <property type="entry name" value="17beta-HSD-like_SDR_c"/>
    <property type="match status" value="1"/>
</dbReference>
<organism evidence="4 5">
    <name type="scientific">Holothuria leucospilota</name>
    <name type="common">Black long sea cucumber</name>
    <name type="synonym">Mertensiothuria leucospilota</name>
    <dbReference type="NCBI Taxonomy" id="206669"/>
    <lineage>
        <taxon>Eukaryota</taxon>
        <taxon>Metazoa</taxon>
        <taxon>Echinodermata</taxon>
        <taxon>Eleutherozoa</taxon>
        <taxon>Echinozoa</taxon>
        <taxon>Holothuroidea</taxon>
        <taxon>Aspidochirotacea</taxon>
        <taxon>Aspidochirotida</taxon>
        <taxon>Holothuriidae</taxon>
        <taxon>Holothuria</taxon>
    </lineage>
</organism>
<evidence type="ECO:0000313" key="4">
    <source>
        <dbReference type="EMBL" id="KAJ8033779.1"/>
    </source>
</evidence>
<gene>
    <name evidence="4" type="ORF">HOLleu_24138</name>
</gene>
<evidence type="ECO:0000256" key="2">
    <source>
        <dbReference type="ARBA" id="ARBA00023002"/>
    </source>
</evidence>
<dbReference type="AlphaFoldDB" id="A0A9Q1H590"/>
<dbReference type="PROSITE" id="PS00061">
    <property type="entry name" value="ADH_SHORT"/>
    <property type="match status" value="1"/>
</dbReference>
<dbReference type="PRINTS" id="PR00081">
    <property type="entry name" value="GDHRDH"/>
</dbReference>
<dbReference type="Pfam" id="PF00106">
    <property type="entry name" value="adh_short"/>
    <property type="match status" value="1"/>
</dbReference>
<dbReference type="InterPro" id="IPR036291">
    <property type="entry name" value="NAD(P)-bd_dom_sf"/>
</dbReference>
<proteinExistence type="inferred from homology"/>
<keyword evidence="2" id="KW-0560">Oxidoreductase</keyword>
<protein>
    <submittedName>
        <fullName evidence="4">Retinol dehydrogenase 8</fullName>
    </submittedName>
</protein>
<keyword evidence="5" id="KW-1185">Reference proteome</keyword>
<dbReference type="InterPro" id="IPR002347">
    <property type="entry name" value="SDR_fam"/>
</dbReference>